<evidence type="ECO:0000313" key="2">
    <source>
        <dbReference type="Proteomes" id="UP001548587"/>
    </source>
</evidence>
<accession>A0ABV2CGT4</accession>
<keyword evidence="2" id="KW-1185">Reference proteome</keyword>
<proteinExistence type="predicted"/>
<dbReference type="RefSeq" id="WP_209928281.1">
    <property type="nucleotide sequence ID" value="NZ_JBEWCH010000028.1"/>
</dbReference>
<sequence>MNQVTRDFWMRVWGNILLHLYSQKKALSAPTSGKQHCKREQRNSWKEGHSVLAPVADRCSAADQLRVEAALTAYYLHSDGAFGAGPLRYIDASESQLRMALNIAQDADPVRLLAAACGGPAAMIDALANGVVPFKPRPGLPGFFRFLVMTCAIVATADNNDSTQEFGENLARAFGTQNPFNNRSSLPDLWLRLQDWCDEAHAAGEAIRQVMLPPPGTGKHLGLTNAITFPSWRDVKRLRQLLDRRSEYRSIVDPVGAAIQLAPLVENDASFSSAMRQASTEYRQLYLSKASLLGLHRFWVALAGLLRERHSPTAERFFVPRLELRFGATLDDVELRVVLADMKGNVDPLQVLEDFPDLVLAQTASWTSQRVGKNASEALVSAISRGGVPFVESRFGVWHSSLLQPSVPTRCLLLLSKQNRDVALKWGVSTEPIGDEWRLAGPIPARDCRSVYQYLGRSIEPAGSPSQAMMLVGEHRTGSGLLGRESLLPQIRIAGPGAVTLRPVQENGVKCQLRPDSEDLYSIVTDTPLEGAYKLRLDEDVIPSAEPLAIETSVVFFRDALEHAKLGDIDESTWRRREEARVRSTPGPIVVTDLTDDCPPVDSERSARFQDCLEALYAGGRAGWSEQELVTTMRAVLGDNALPIWDILRGLMECGWLRPTSNLRWRARRWWLTPPSLIKIRNTEGIEGLLLVGSAPANIRRRFQQTAQAAGCTVMERPGASEYTACMQLARGPALGEVVEELGWVVTERPICTPMAAPDCWPPENVDESRHRRVGRWNWDSGGFRSRDATNPGPVSLERFRRERGDRDDIFVVTGPGSARYVSTCRTSAIVEAYRRARIAMFRWDGARLVRNSEDGHLVEPLANLAMLSSCRSPGPALVDGRWTYVYDMTADCVGWIRSVFGQAFVDDRSALDTKLSSPSAEAVGWSRNRNVFRIQELTPPPIGRR</sequence>
<gene>
    <name evidence="1" type="ORF">ABXL37_29170</name>
</gene>
<dbReference type="EMBL" id="JBEWCH010000028">
    <property type="protein sequence ID" value="MET1478331.1"/>
    <property type="molecule type" value="Genomic_DNA"/>
</dbReference>
<organism evidence="1 2">
    <name type="scientific">Burkholderia sola</name>
    <dbReference type="NCBI Taxonomy" id="2843302"/>
    <lineage>
        <taxon>Bacteria</taxon>
        <taxon>Pseudomonadati</taxon>
        <taxon>Pseudomonadota</taxon>
        <taxon>Betaproteobacteria</taxon>
        <taxon>Burkholderiales</taxon>
        <taxon>Burkholderiaceae</taxon>
        <taxon>Burkholderia</taxon>
        <taxon>Burkholderia cepacia complex</taxon>
    </lineage>
</organism>
<evidence type="ECO:0000313" key="1">
    <source>
        <dbReference type="EMBL" id="MET1478331.1"/>
    </source>
</evidence>
<dbReference type="Proteomes" id="UP001548587">
    <property type="component" value="Unassembled WGS sequence"/>
</dbReference>
<comment type="caution">
    <text evidence="1">The sequence shown here is derived from an EMBL/GenBank/DDBJ whole genome shotgun (WGS) entry which is preliminary data.</text>
</comment>
<protein>
    <submittedName>
        <fullName evidence="1">Uncharacterized protein</fullName>
    </submittedName>
</protein>
<reference evidence="1 2" key="1">
    <citation type="submission" date="2024-06" db="EMBL/GenBank/DDBJ databases">
        <title>Burkholderia sola in Mexico.</title>
        <authorList>
            <person name="Estrada P."/>
        </authorList>
    </citation>
    <scope>NUCLEOTIDE SEQUENCE [LARGE SCALE GENOMIC DNA]</scope>
    <source>
        <strain evidence="1 2">CpTa8-5</strain>
    </source>
</reference>
<name>A0ABV2CGT4_9BURK</name>